<evidence type="ECO:0000313" key="6">
    <source>
        <dbReference type="Proteomes" id="UP001237642"/>
    </source>
</evidence>
<reference evidence="5" key="2">
    <citation type="submission" date="2023-05" db="EMBL/GenBank/DDBJ databases">
        <authorList>
            <person name="Schelkunov M.I."/>
        </authorList>
    </citation>
    <scope>NUCLEOTIDE SEQUENCE</scope>
    <source>
        <strain evidence="5">Hsosn_3</strain>
        <tissue evidence="5">Leaf</tissue>
    </source>
</reference>
<evidence type="ECO:0000256" key="3">
    <source>
        <dbReference type="SAM" id="MobiDB-lite"/>
    </source>
</evidence>
<name>A0AAD8GZL4_9APIA</name>
<evidence type="ECO:0000313" key="5">
    <source>
        <dbReference type="EMBL" id="KAK1357089.1"/>
    </source>
</evidence>
<feature type="region of interest" description="Disordered" evidence="3">
    <location>
        <begin position="1"/>
        <end position="27"/>
    </location>
</feature>
<dbReference type="Proteomes" id="UP001237642">
    <property type="component" value="Unassembled WGS sequence"/>
</dbReference>
<feature type="domain" description="Zinc finger LSD1-type" evidence="4">
    <location>
        <begin position="77"/>
        <end position="101"/>
    </location>
</feature>
<evidence type="ECO:0000256" key="1">
    <source>
        <dbReference type="ARBA" id="ARBA00004123"/>
    </source>
</evidence>
<organism evidence="5 6">
    <name type="scientific">Heracleum sosnowskyi</name>
    <dbReference type="NCBI Taxonomy" id="360622"/>
    <lineage>
        <taxon>Eukaryota</taxon>
        <taxon>Viridiplantae</taxon>
        <taxon>Streptophyta</taxon>
        <taxon>Embryophyta</taxon>
        <taxon>Tracheophyta</taxon>
        <taxon>Spermatophyta</taxon>
        <taxon>Magnoliopsida</taxon>
        <taxon>eudicotyledons</taxon>
        <taxon>Gunneridae</taxon>
        <taxon>Pentapetalae</taxon>
        <taxon>asterids</taxon>
        <taxon>campanulids</taxon>
        <taxon>Apiales</taxon>
        <taxon>Apiaceae</taxon>
        <taxon>Apioideae</taxon>
        <taxon>apioid superclade</taxon>
        <taxon>Tordylieae</taxon>
        <taxon>Tordyliinae</taxon>
        <taxon>Heracleum</taxon>
    </lineage>
</organism>
<dbReference type="InterPro" id="IPR040319">
    <property type="entry name" value="LSD1-like"/>
</dbReference>
<dbReference type="NCBIfam" id="TIGR01053">
    <property type="entry name" value="LSD1"/>
    <property type="match status" value="2"/>
</dbReference>
<dbReference type="GO" id="GO:0005634">
    <property type="term" value="C:nucleus"/>
    <property type="evidence" value="ECO:0007669"/>
    <property type="project" value="UniProtKB-SubCell"/>
</dbReference>
<dbReference type="AlphaFoldDB" id="A0AAD8GZL4"/>
<dbReference type="Gene3D" id="3.90.10.10">
    <property type="entry name" value="Cytochrome C3"/>
    <property type="match status" value="1"/>
</dbReference>
<dbReference type="SUPFAM" id="SSF48695">
    <property type="entry name" value="Multiheme cytochromes"/>
    <property type="match status" value="1"/>
</dbReference>
<feature type="domain" description="Zinc finger LSD1-type" evidence="4">
    <location>
        <begin position="39"/>
        <end position="63"/>
    </location>
</feature>
<comment type="subcellular location">
    <subcellularLocation>
        <location evidence="1">Nucleus</location>
    </subcellularLocation>
</comment>
<dbReference type="InterPro" id="IPR005735">
    <property type="entry name" value="Znf_LSD1"/>
</dbReference>
<evidence type="ECO:0000259" key="4">
    <source>
        <dbReference type="Pfam" id="PF06943"/>
    </source>
</evidence>
<proteinExistence type="predicted"/>
<dbReference type="Pfam" id="PF06943">
    <property type="entry name" value="zf-LSD1"/>
    <property type="match status" value="2"/>
</dbReference>
<sequence>MPVPLAPHPSPPAPFTPSANGSQITSVPPPGTEMAQLVCGGCHTLLMYIRGATSVKCSCCHTVNLSTEANQVAHVNCGNCQLLLMYPYGERSVKCAVCHFVTSVGDRMLPDAITKSDKTLEGFAQIALKMRLHHLLKTEFGLHLECCGKVVYAEEMILV</sequence>
<keyword evidence="2" id="KW-0539">Nucleus</keyword>
<evidence type="ECO:0000256" key="2">
    <source>
        <dbReference type="ARBA" id="ARBA00023242"/>
    </source>
</evidence>
<accession>A0AAD8GZL4</accession>
<dbReference type="InterPro" id="IPR036280">
    <property type="entry name" value="Multihaem_cyt_sf"/>
</dbReference>
<dbReference type="EMBL" id="JAUIZM010000011">
    <property type="protein sequence ID" value="KAK1357089.1"/>
    <property type="molecule type" value="Genomic_DNA"/>
</dbReference>
<dbReference type="PANTHER" id="PTHR31747:SF1">
    <property type="entry name" value="PROTEIN LOL1"/>
    <property type="match status" value="1"/>
</dbReference>
<gene>
    <name evidence="5" type="ORF">POM88_050345</name>
</gene>
<reference evidence="5" key="1">
    <citation type="submission" date="2023-02" db="EMBL/GenBank/DDBJ databases">
        <title>Genome of toxic invasive species Heracleum sosnowskyi carries increased number of genes despite the absence of recent whole-genome duplications.</title>
        <authorList>
            <person name="Schelkunov M."/>
            <person name="Shtratnikova V."/>
            <person name="Makarenko M."/>
            <person name="Klepikova A."/>
            <person name="Omelchenko D."/>
            <person name="Novikova G."/>
            <person name="Obukhova E."/>
            <person name="Bogdanov V."/>
            <person name="Penin A."/>
            <person name="Logacheva M."/>
        </authorList>
    </citation>
    <scope>NUCLEOTIDE SEQUENCE</scope>
    <source>
        <strain evidence="5">Hsosn_3</strain>
        <tissue evidence="5">Leaf</tissue>
    </source>
</reference>
<protein>
    <recommendedName>
        <fullName evidence="4">Zinc finger LSD1-type domain-containing protein</fullName>
    </recommendedName>
</protein>
<keyword evidence="6" id="KW-1185">Reference proteome</keyword>
<dbReference type="PANTHER" id="PTHR31747">
    <property type="entry name" value="PROTEIN LSD1"/>
    <property type="match status" value="1"/>
</dbReference>
<comment type="caution">
    <text evidence="5">The sequence shown here is derived from an EMBL/GenBank/DDBJ whole genome shotgun (WGS) entry which is preliminary data.</text>
</comment>
<feature type="compositionally biased region" description="Pro residues" evidence="3">
    <location>
        <begin position="1"/>
        <end position="15"/>
    </location>
</feature>